<keyword evidence="11" id="KW-1185">Reference proteome</keyword>
<dbReference type="Pfam" id="PF07654">
    <property type="entry name" value="C1-set"/>
    <property type="match status" value="1"/>
</dbReference>
<evidence type="ECO:0000256" key="7">
    <source>
        <dbReference type="ARBA" id="ARBA00023319"/>
    </source>
</evidence>
<feature type="chain" id="PRO_5035259808" description="Beta-2-microglobulin" evidence="8">
    <location>
        <begin position="21"/>
        <end position="173"/>
    </location>
</feature>
<protein>
    <recommendedName>
        <fullName evidence="3">Beta-2-microglobulin</fullName>
    </recommendedName>
</protein>
<organism evidence="10 11">
    <name type="scientific">Galemys pyrenaicus</name>
    <name type="common">Iberian desman</name>
    <name type="synonym">Pyrenean desman</name>
    <dbReference type="NCBI Taxonomy" id="202257"/>
    <lineage>
        <taxon>Eukaryota</taxon>
        <taxon>Metazoa</taxon>
        <taxon>Chordata</taxon>
        <taxon>Craniata</taxon>
        <taxon>Vertebrata</taxon>
        <taxon>Euteleostomi</taxon>
        <taxon>Mammalia</taxon>
        <taxon>Eutheria</taxon>
        <taxon>Laurasiatheria</taxon>
        <taxon>Eulipotyphla</taxon>
        <taxon>Talpidae</taxon>
        <taxon>Galemys</taxon>
    </lineage>
</organism>
<evidence type="ECO:0000259" key="9">
    <source>
        <dbReference type="PROSITE" id="PS50835"/>
    </source>
</evidence>
<dbReference type="GO" id="GO:0002474">
    <property type="term" value="P:antigen processing and presentation of peptide antigen via MHC class I"/>
    <property type="evidence" value="ECO:0007669"/>
    <property type="project" value="UniProtKB-KW"/>
</dbReference>
<dbReference type="EMBL" id="JAGFMF010012266">
    <property type="protein sequence ID" value="KAG8505268.1"/>
    <property type="molecule type" value="Genomic_DNA"/>
</dbReference>
<dbReference type="InterPro" id="IPR003006">
    <property type="entry name" value="Ig/MHC_CS"/>
</dbReference>
<evidence type="ECO:0000256" key="1">
    <source>
        <dbReference type="ARBA" id="ARBA00004613"/>
    </source>
</evidence>
<reference evidence="10" key="1">
    <citation type="journal article" date="2021" name="Evol. Appl.">
        <title>The genome of the Pyrenean desman and the effects of bottlenecks and inbreeding on the genomic landscape of an endangered species.</title>
        <authorList>
            <person name="Escoda L."/>
            <person name="Castresana J."/>
        </authorList>
    </citation>
    <scope>NUCLEOTIDE SEQUENCE</scope>
    <source>
        <strain evidence="10">IBE-C5619</strain>
    </source>
</reference>
<dbReference type="InterPro" id="IPR036179">
    <property type="entry name" value="Ig-like_dom_sf"/>
</dbReference>
<evidence type="ECO:0000256" key="6">
    <source>
        <dbReference type="ARBA" id="ARBA00022859"/>
    </source>
</evidence>
<dbReference type="InterPro" id="IPR003597">
    <property type="entry name" value="Ig_C1-set"/>
</dbReference>
<dbReference type="InterPro" id="IPR050160">
    <property type="entry name" value="MHC/Immunoglobulin"/>
</dbReference>
<feature type="domain" description="Ig-like" evidence="9">
    <location>
        <begin position="25"/>
        <end position="113"/>
    </location>
</feature>
<feature type="signal peptide" evidence="8">
    <location>
        <begin position="1"/>
        <end position="20"/>
    </location>
</feature>
<evidence type="ECO:0000256" key="2">
    <source>
        <dbReference type="ARBA" id="ARBA00009564"/>
    </source>
</evidence>
<dbReference type="FunFam" id="2.60.40.10:FF:001005">
    <property type="entry name" value="Beta-2-microglobulin"/>
    <property type="match status" value="1"/>
</dbReference>
<dbReference type="InterPro" id="IPR007110">
    <property type="entry name" value="Ig-like_dom"/>
</dbReference>
<dbReference type="InterPro" id="IPR013783">
    <property type="entry name" value="Ig-like_fold"/>
</dbReference>
<dbReference type="PANTHER" id="PTHR19944:SF62">
    <property type="entry name" value="BETA-2-MICROGLOBULIN"/>
    <property type="match status" value="1"/>
</dbReference>
<dbReference type="SMART" id="SM00407">
    <property type="entry name" value="IGc1"/>
    <property type="match status" value="1"/>
</dbReference>
<evidence type="ECO:0000256" key="5">
    <source>
        <dbReference type="ARBA" id="ARBA00022525"/>
    </source>
</evidence>
<keyword evidence="5" id="KW-0964">Secreted</keyword>
<accession>A0A8J6DGB5</accession>
<sequence length="173" mass="19917">MASFATFVLLALLAVSGLDAKPRRPKVQVYSRNPFEIGNPNYLNCYVSGFHPATINIELLKNGEKMESEQSDLSFSKDWSFYLLVHTNFTPNGKDEYSCRVTHETLTEPMEVKWGQGNKLETIRIEIQLFKKGLRKDRIEQSNPSFSKDWSFCLLVYTNSSLLQKLRTPTKRT</sequence>
<comment type="subcellular location">
    <subcellularLocation>
        <location evidence="1">Secreted</location>
    </subcellularLocation>
</comment>
<keyword evidence="8" id="KW-0732">Signal</keyword>
<dbReference type="GO" id="GO:0005576">
    <property type="term" value="C:extracellular region"/>
    <property type="evidence" value="ECO:0007669"/>
    <property type="project" value="UniProtKB-SubCell"/>
</dbReference>
<dbReference type="AlphaFoldDB" id="A0A8J6DGB5"/>
<dbReference type="PROSITE" id="PS50835">
    <property type="entry name" value="IG_LIKE"/>
    <property type="match status" value="1"/>
</dbReference>
<comment type="similarity">
    <text evidence="2">Belongs to the beta-2-microglobulin family.</text>
</comment>
<dbReference type="Gene3D" id="2.60.40.10">
    <property type="entry name" value="Immunoglobulins"/>
    <property type="match status" value="1"/>
</dbReference>
<comment type="caution">
    <text evidence="10">The sequence shown here is derived from an EMBL/GenBank/DDBJ whole genome shotgun (WGS) entry which is preliminary data.</text>
</comment>
<dbReference type="PROSITE" id="PS00290">
    <property type="entry name" value="IG_MHC"/>
    <property type="match status" value="1"/>
</dbReference>
<dbReference type="OrthoDB" id="9949628at2759"/>
<dbReference type="GO" id="GO:0010038">
    <property type="term" value="P:response to metal ion"/>
    <property type="evidence" value="ECO:0007669"/>
    <property type="project" value="UniProtKB-ARBA"/>
</dbReference>
<keyword evidence="7" id="KW-0393">Immunoglobulin domain</keyword>
<dbReference type="Proteomes" id="UP000700334">
    <property type="component" value="Unassembled WGS sequence"/>
</dbReference>
<evidence type="ECO:0000256" key="4">
    <source>
        <dbReference type="ARBA" id="ARBA00022451"/>
    </source>
</evidence>
<evidence type="ECO:0000256" key="8">
    <source>
        <dbReference type="SAM" id="SignalP"/>
    </source>
</evidence>
<keyword evidence="4" id="KW-0490">MHC I</keyword>
<gene>
    <name evidence="10" type="ORF">J0S82_001072</name>
</gene>
<name>A0A8J6DGB5_GALPY</name>
<dbReference type="GO" id="GO:0042612">
    <property type="term" value="C:MHC class I protein complex"/>
    <property type="evidence" value="ECO:0007669"/>
    <property type="project" value="UniProtKB-KW"/>
</dbReference>
<proteinExistence type="inferred from homology"/>
<dbReference type="PANTHER" id="PTHR19944">
    <property type="entry name" value="MHC CLASS II-RELATED"/>
    <property type="match status" value="1"/>
</dbReference>
<keyword evidence="6" id="KW-0391">Immunity</keyword>
<evidence type="ECO:0000313" key="10">
    <source>
        <dbReference type="EMBL" id="KAG8505268.1"/>
    </source>
</evidence>
<evidence type="ECO:0000256" key="3">
    <source>
        <dbReference type="ARBA" id="ARBA00018767"/>
    </source>
</evidence>
<evidence type="ECO:0000313" key="11">
    <source>
        <dbReference type="Proteomes" id="UP000700334"/>
    </source>
</evidence>
<dbReference type="SUPFAM" id="SSF48726">
    <property type="entry name" value="Immunoglobulin"/>
    <property type="match status" value="1"/>
</dbReference>
<feature type="non-terminal residue" evidence="10">
    <location>
        <position position="173"/>
    </location>
</feature>